<evidence type="ECO:0000256" key="1">
    <source>
        <dbReference type="SAM" id="MobiDB-lite"/>
    </source>
</evidence>
<dbReference type="Proteomes" id="UP000006671">
    <property type="component" value="Unassembled WGS sequence"/>
</dbReference>
<evidence type="ECO:0000313" key="2">
    <source>
        <dbReference type="EMBL" id="EFC49570.1"/>
    </source>
</evidence>
<proteinExistence type="predicted"/>
<feature type="compositionally biased region" description="Low complexity" evidence="1">
    <location>
        <begin position="20"/>
        <end position="34"/>
    </location>
</feature>
<dbReference type="GeneID" id="8852668"/>
<feature type="compositionally biased region" description="Basic and acidic residues" evidence="1">
    <location>
        <begin position="8"/>
        <end position="17"/>
    </location>
</feature>
<accession>D2V0T6</accession>
<dbReference type="RefSeq" id="XP_002682314.1">
    <property type="nucleotide sequence ID" value="XM_002682268.1"/>
</dbReference>
<protein>
    <submittedName>
        <fullName evidence="2">Predicted protein</fullName>
    </submittedName>
</protein>
<feature type="region of interest" description="Disordered" evidence="1">
    <location>
        <begin position="275"/>
        <end position="318"/>
    </location>
</feature>
<feature type="compositionally biased region" description="Basic and acidic residues" evidence="1">
    <location>
        <begin position="275"/>
        <end position="302"/>
    </location>
</feature>
<organism evidence="3">
    <name type="scientific">Naegleria gruberi</name>
    <name type="common">Amoeba</name>
    <dbReference type="NCBI Taxonomy" id="5762"/>
    <lineage>
        <taxon>Eukaryota</taxon>
        <taxon>Discoba</taxon>
        <taxon>Heterolobosea</taxon>
        <taxon>Tetramitia</taxon>
        <taxon>Eutetramitia</taxon>
        <taxon>Vahlkampfiidae</taxon>
        <taxon>Naegleria</taxon>
    </lineage>
</organism>
<dbReference type="VEuPathDB" id="AmoebaDB:NAEGRDRAFT_62410"/>
<evidence type="ECO:0000313" key="3">
    <source>
        <dbReference type="Proteomes" id="UP000006671"/>
    </source>
</evidence>
<dbReference type="InParanoid" id="D2V0T6"/>
<dbReference type="AlphaFoldDB" id="D2V0T6"/>
<gene>
    <name evidence="2" type="ORF">NAEGRDRAFT_62410</name>
</gene>
<dbReference type="KEGG" id="ngr:NAEGRDRAFT_62410"/>
<dbReference type="EMBL" id="GG738847">
    <property type="protein sequence ID" value="EFC49570.1"/>
    <property type="molecule type" value="Genomic_DNA"/>
</dbReference>
<keyword evidence="3" id="KW-1185">Reference proteome</keyword>
<reference evidence="2 3" key="1">
    <citation type="journal article" date="2010" name="Cell">
        <title>The genome of Naegleria gruberi illuminates early eukaryotic versatility.</title>
        <authorList>
            <person name="Fritz-Laylin L.K."/>
            <person name="Prochnik S.E."/>
            <person name="Ginger M.L."/>
            <person name="Dacks J.B."/>
            <person name="Carpenter M.L."/>
            <person name="Field M.C."/>
            <person name="Kuo A."/>
            <person name="Paredez A."/>
            <person name="Chapman J."/>
            <person name="Pham J."/>
            <person name="Shu S."/>
            <person name="Neupane R."/>
            <person name="Cipriano M."/>
            <person name="Mancuso J."/>
            <person name="Tu H."/>
            <person name="Salamov A."/>
            <person name="Lindquist E."/>
            <person name="Shapiro H."/>
            <person name="Lucas S."/>
            <person name="Grigoriev I.V."/>
            <person name="Cande W.Z."/>
            <person name="Fulton C."/>
            <person name="Rokhsar D.S."/>
            <person name="Dawson S.C."/>
        </authorList>
    </citation>
    <scope>NUCLEOTIDE SEQUENCE [LARGE SCALE GENOMIC DNA]</scope>
    <source>
        <strain evidence="2 3">NEG-M</strain>
    </source>
</reference>
<name>D2V0T6_NAEGR</name>
<feature type="region of interest" description="Disordered" evidence="1">
    <location>
        <begin position="1"/>
        <end position="36"/>
    </location>
</feature>
<sequence>MPPKRKSKSDGKEETKKTKTSSSASSSVTQQAVESWKKKSLEEFKIILKANDNRSDGADDEWKIYYETRKKAQTFHKKILENDENLGMEELIMEEMRKVVQANTKLTEKEESKVLSQFLITQLEACFEDSDLDDLRSCTIGVTAYSDHSYSSIEFEFEYHFRVRGYGIEFFRSFKYATHDKPSTKAKKTVWYSNGAPSEYEEDRKFKLTLGQLLNIKELLFSETICEKLTNYEFVQLTLESIAQFGETGHVKDDDWIGYHNRMLCGCPTKEDRDYVHPTFEKPKRGRRQRDYGEDNSDSDRDSNEDDDDSDNRGCAQQ</sequence>